<dbReference type="InterPro" id="IPR003439">
    <property type="entry name" value="ABC_transporter-like_ATP-bd"/>
</dbReference>
<feature type="domain" description="ABC transporter" evidence="5">
    <location>
        <begin position="12"/>
        <end position="247"/>
    </location>
</feature>
<keyword evidence="4" id="KW-1278">Translocase</keyword>
<dbReference type="InterPro" id="IPR027417">
    <property type="entry name" value="P-loop_NTPase"/>
</dbReference>
<evidence type="ECO:0000256" key="3">
    <source>
        <dbReference type="ARBA" id="ARBA00022840"/>
    </source>
</evidence>
<dbReference type="RefSeq" id="WP_311345579.1">
    <property type="nucleotide sequence ID" value="NZ_JAVREI010000008.1"/>
</dbReference>
<keyword evidence="2" id="KW-0547">Nucleotide-binding</keyword>
<dbReference type="Proteomes" id="UP001183222">
    <property type="component" value="Unassembled WGS sequence"/>
</dbReference>
<dbReference type="InterPro" id="IPR017871">
    <property type="entry name" value="ABC_transporter-like_CS"/>
</dbReference>
<dbReference type="PANTHER" id="PTHR42794">
    <property type="entry name" value="HEMIN IMPORT ATP-BINDING PROTEIN HMUV"/>
    <property type="match status" value="1"/>
</dbReference>
<keyword evidence="7" id="KW-1185">Reference proteome</keyword>
<name>A0ABU2K993_9ACTN</name>
<dbReference type="EMBL" id="JAVREI010000008">
    <property type="protein sequence ID" value="MDT0276762.1"/>
    <property type="molecule type" value="Genomic_DNA"/>
</dbReference>
<dbReference type="SMART" id="SM00382">
    <property type="entry name" value="AAA"/>
    <property type="match status" value="1"/>
</dbReference>
<evidence type="ECO:0000313" key="7">
    <source>
        <dbReference type="Proteomes" id="UP001183222"/>
    </source>
</evidence>
<dbReference type="PROSITE" id="PS50893">
    <property type="entry name" value="ABC_TRANSPORTER_2"/>
    <property type="match status" value="1"/>
</dbReference>
<accession>A0ABU2K993</accession>
<comment type="caution">
    <text evidence="6">The sequence shown here is derived from an EMBL/GenBank/DDBJ whole genome shotgun (WGS) entry which is preliminary data.</text>
</comment>
<reference evidence="7" key="1">
    <citation type="submission" date="2023-07" db="EMBL/GenBank/DDBJ databases">
        <title>30 novel species of actinomycetes from the DSMZ collection.</title>
        <authorList>
            <person name="Nouioui I."/>
        </authorList>
    </citation>
    <scope>NUCLEOTIDE SEQUENCE [LARGE SCALE GENOMIC DNA]</scope>
    <source>
        <strain evidence="7">DSM 46792</strain>
    </source>
</reference>
<keyword evidence="1" id="KW-0813">Transport</keyword>
<evidence type="ECO:0000256" key="2">
    <source>
        <dbReference type="ARBA" id="ARBA00022741"/>
    </source>
</evidence>
<dbReference type="InterPro" id="IPR003593">
    <property type="entry name" value="AAA+_ATPase"/>
</dbReference>
<organism evidence="6 7">
    <name type="scientific">Blastococcus goldschmidtiae</name>
    <dbReference type="NCBI Taxonomy" id="3075546"/>
    <lineage>
        <taxon>Bacteria</taxon>
        <taxon>Bacillati</taxon>
        <taxon>Actinomycetota</taxon>
        <taxon>Actinomycetes</taxon>
        <taxon>Geodermatophilales</taxon>
        <taxon>Geodermatophilaceae</taxon>
        <taxon>Blastococcus</taxon>
    </lineage>
</organism>
<proteinExistence type="predicted"/>
<gene>
    <name evidence="6" type="ORF">RM425_12695</name>
</gene>
<dbReference type="GO" id="GO:0005524">
    <property type="term" value="F:ATP binding"/>
    <property type="evidence" value="ECO:0007669"/>
    <property type="project" value="UniProtKB-KW"/>
</dbReference>
<dbReference type="Pfam" id="PF00005">
    <property type="entry name" value="ABC_tran"/>
    <property type="match status" value="1"/>
</dbReference>
<evidence type="ECO:0000256" key="4">
    <source>
        <dbReference type="ARBA" id="ARBA00022967"/>
    </source>
</evidence>
<dbReference type="CDD" id="cd03214">
    <property type="entry name" value="ABC_Iron-Siderophores_B12_Hemin"/>
    <property type="match status" value="1"/>
</dbReference>
<dbReference type="Gene3D" id="3.40.50.300">
    <property type="entry name" value="P-loop containing nucleotide triphosphate hydrolases"/>
    <property type="match status" value="1"/>
</dbReference>
<dbReference type="PANTHER" id="PTHR42794:SF1">
    <property type="entry name" value="HEMIN IMPORT ATP-BINDING PROTEIN HMUV"/>
    <property type="match status" value="1"/>
</dbReference>
<sequence length="276" mass="29486">MSGSLPPPGARVEVVGLSAAYGRTRVLDSVRFTVEPGGWLAVIGPNGSGKSTLLRSVLGLQRHEGQVRIDGVPTTGMARRELARVLAYAPQLPVLPEGISTREYVTLGRTPHRPLLAAPRRVDRDVVADVLQRLDLEPLADRLVVTLSGGEQQRAVLARALAQRPRVLLLDEPTAALDLGHAQQVLDLLDRLRRQDGLTVVSTLHDLTLAGQYADRLTLLAAGRVVAEGTPAEVLTPAALSAHYGARAQVLSGPDGLAVVPMREAPLWPELNTADE</sequence>
<evidence type="ECO:0000313" key="6">
    <source>
        <dbReference type="EMBL" id="MDT0276762.1"/>
    </source>
</evidence>
<dbReference type="SUPFAM" id="SSF52540">
    <property type="entry name" value="P-loop containing nucleoside triphosphate hydrolases"/>
    <property type="match status" value="1"/>
</dbReference>
<keyword evidence="3 6" id="KW-0067">ATP-binding</keyword>
<evidence type="ECO:0000256" key="1">
    <source>
        <dbReference type="ARBA" id="ARBA00022448"/>
    </source>
</evidence>
<evidence type="ECO:0000259" key="5">
    <source>
        <dbReference type="PROSITE" id="PS50893"/>
    </source>
</evidence>
<protein>
    <submittedName>
        <fullName evidence="6">ABC transporter ATP-binding protein</fullName>
    </submittedName>
</protein>
<dbReference type="PROSITE" id="PS00211">
    <property type="entry name" value="ABC_TRANSPORTER_1"/>
    <property type="match status" value="1"/>
</dbReference>